<evidence type="ECO:0000259" key="6">
    <source>
        <dbReference type="Pfam" id="PF04893"/>
    </source>
</evidence>
<feature type="transmembrane region" description="Helical" evidence="5">
    <location>
        <begin position="137"/>
        <end position="158"/>
    </location>
</feature>
<dbReference type="Pfam" id="PF04893">
    <property type="entry name" value="Yip1"/>
    <property type="match status" value="1"/>
</dbReference>
<accession>A0A926RU22</accession>
<comment type="subcellular location">
    <subcellularLocation>
        <location evidence="1">Membrane</location>
        <topology evidence="1">Multi-pass membrane protein</topology>
    </subcellularLocation>
</comment>
<name>A0A926RU22_9BACL</name>
<evidence type="ECO:0000256" key="1">
    <source>
        <dbReference type="ARBA" id="ARBA00004141"/>
    </source>
</evidence>
<dbReference type="InterPro" id="IPR006977">
    <property type="entry name" value="Yip1_dom"/>
</dbReference>
<feature type="transmembrane region" description="Helical" evidence="5">
    <location>
        <begin position="92"/>
        <end position="116"/>
    </location>
</feature>
<sequence>METNTQVQEQKPSMLGFLTSPKEQLERLKVKPTFWLPLIIYVVILSALSIAQSYYTLYENPDVILQTLPAEQQESVSQSQKLMNESMKNMQLIGSAIVSPIAFAVVPLFVAFFYWLMQKIFRGKATFKQMFALQAHLLLFAVLSTLIGTVLLFAADVYGEGLASLAVFVSEPGMLKNLLSLFDVFNLWGLFITSLGLIILANLSKGKALTIVGISFTLQILFIIAVTKLADMVSSLTGGM</sequence>
<dbReference type="Proteomes" id="UP000661691">
    <property type="component" value="Unassembled WGS sequence"/>
</dbReference>
<feature type="transmembrane region" description="Helical" evidence="5">
    <location>
        <begin position="208"/>
        <end position="230"/>
    </location>
</feature>
<reference evidence="7" key="1">
    <citation type="submission" date="2020-09" db="EMBL/GenBank/DDBJ databases">
        <title>A novel bacterium of genus Hazenella, isolated from South China Sea.</title>
        <authorList>
            <person name="Huang H."/>
            <person name="Mo K."/>
            <person name="Hu Y."/>
        </authorList>
    </citation>
    <scope>NUCLEOTIDE SEQUENCE</scope>
    <source>
        <strain evidence="7">IB182357</strain>
    </source>
</reference>
<feature type="domain" description="Yip1" evidence="6">
    <location>
        <begin position="16"/>
        <end position="225"/>
    </location>
</feature>
<dbReference type="RefSeq" id="WP_191141837.1">
    <property type="nucleotide sequence ID" value="NZ_JACXAH010000008.1"/>
</dbReference>
<evidence type="ECO:0000313" key="8">
    <source>
        <dbReference type="Proteomes" id="UP000661691"/>
    </source>
</evidence>
<protein>
    <submittedName>
        <fullName evidence="7">YIP1 family protein</fullName>
    </submittedName>
</protein>
<evidence type="ECO:0000313" key="7">
    <source>
        <dbReference type="EMBL" id="MBD1372047.1"/>
    </source>
</evidence>
<dbReference type="AlphaFoldDB" id="A0A926RU22"/>
<evidence type="ECO:0000256" key="3">
    <source>
        <dbReference type="ARBA" id="ARBA00022989"/>
    </source>
</evidence>
<keyword evidence="8" id="KW-1185">Reference proteome</keyword>
<gene>
    <name evidence="7" type="ORF">IC620_06700</name>
</gene>
<keyword evidence="4 5" id="KW-0472">Membrane</keyword>
<keyword evidence="2 5" id="KW-0812">Transmembrane</keyword>
<proteinExistence type="predicted"/>
<feature type="transmembrane region" description="Helical" evidence="5">
    <location>
        <begin position="178"/>
        <end position="201"/>
    </location>
</feature>
<dbReference type="GO" id="GO:0016020">
    <property type="term" value="C:membrane"/>
    <property type="evidence" value="ECO:0007669"/>
    <property type="project" value="UniProtKB-SubCell"/>
</dbReference>
<evidence type="ECO:0000256" key="5">
    <source>
        <dbReference type="SAM" id="Phobius"/>
    </source>
</evidence>
<dbReference type="EMBL" id="JACXAH010000008">
    <property type="protein sequence ID" value="MBD1372047.1"/>
    <property type="molecule type" value="Genomic_DNA"/>
</dbReference>
<evidence type="ECO:0000256" key="4">
    <source>
        <dbReference type="ARBA" id="ARBA00023136"/>
    </source>
</evidence>
<comment type="caution">
    <text evidence="7">The sequence shown here is derived from an EMBL/GenBank/DDBJ whole genome shotgun (WGS) entry which is preliminary data.</text>
</comment>
<organism evidence="7 8">
    <name type="scientific">Polycladospora coralii</name>
    <dbReference type="NCBI Taxonomy" id="2771432"/>
    <lineage>
        <taxon>Bacteria</taxon>
        <taxon>Bacillati</taxon>
        <taxon>Bacillota</taxon>
        <taxon>Bacilli</taxon>
        <taxon>Bacillales</taxon>
        <taxon>Thermoactinomycetaceae</taxon>
        <taxon>Polycladospora</taxon>
    </lineage>
</organism>
<evidence type="ECO:0000256" key="2">
    <source>
        <dbReference type="ARBA" id="ARBA00022692"/>
    </source>
</evidence>
<keyword evidence="3 5" id="KW-1133">Transmembrane helix</keyword>
<feature type="transmembrane region" description="Helical" evidence="5">
    <location>
        <begin position="34"/>
        <end position="55"/>
    </location>
</feature>